<evidence type="ECO:0000313" key="1">
    <source>
        <dbReference type="EMBL" id="MET4756230.1"/>
    </source>
</evidence>
<dbReference type="RefSeq" id="WP_354010582.1">
    <property type="nucleotide sequence ID" value="NZ_JBEWTA010000001.1"/>
</dbReference>
<gene>
    <name evidence="1" type="ORF">V5J35_001422</name>
</gene>
<name>A0ABV2SER0_9GAMM</name>
<protein>
    <submittedName>
        <fullName evidence="1">Uncharacterized protein</fullName>
    </submittedName>
</protein>
<organism evidence="1 2">
    <name type="scientific">Endozoicomonas lisbonensis</name>
    <dbReference type="NCBI Taxonomy" id="3120522"/>
    <lineage>
        <taxon>Bacteria</taxon>
        <taxon>Pseudomonadati</taxon>
        <taxon>Pseudomonadota</taxon>
        <taxon>Gammaproteobacteria</taxon>
        <taxon>Oceanospirillales</taxon>
        <taxon>Endozoicomonadaceae</taxon>
        <taxon>Endozoicomonas</taxon>
    </lineage>
</organism>
<sequence>MTSDSLSTSKTVREAMMRDRSNWGDDYNLGVVETIKQQKDKLPGTNGVVPTVWQVIRTNLQA</sequence>
<reference evidence="1 2" key="1">
    <citation type="submission" date="2024-06" db="EMBL/GenBank/DDBJ databases">
        <title>Genomic Encyclopedia of Type Strains, Phase V (KMG-V): Genome sequencing to study the core and pangenomes of soil and plant-associated prokaryotes.</title>
        <authorList>
            <person name="Whitman W."/>
        </authorList>
    </citation>
    <scope>NUCLEOTIDE SEQUENCE [LARGE SCALE GENOMIC DNA]</scope>
    <source>
        <strain evidence="1 2">NE40</strain>
    </source>
</reference>
<dbReference type="Proteomes" id="UP001549366">
    <property type="component" value="Unassembled WGS sequence"/>
</dbReference>
<keyword evidence="2" id="KW-1185">Reference proteome</keyword>
<dbReference type="EMBL" id="JBEWTB010000002">
    <property type="protein sequence ID" value="MET4756230.1"/>
    <property type="molecule type" value="Genomic_DNA"/>
</dbReference>
<proteinExistence type="predicted"/>
<accession>A0ABV2SER0</accession>
<comment type="caution">
    <text evidence="1">The sequence shown here is derived from an EMBL/GenBank/DDBJ whole genome shotgun (WGS) entry which is preliminary data.</text>
</comment>
<evidence type="ECO:0000313" key="2">
    <source>
        <dbReference type="Proteomes" id="UP001549366"/>
    </source>
</evidence>